<gene>
    <name evidence="2" type="ORF">ASPSYDRAFT_39830</name>
</gene>
<accession>A0A1L9U013</accession>
<feature type="compositionally biased region" description="Basic and acidic residues" evidence="1">
    <location>
        <begin position="40"/>
        <end position="52"/>
    </location>
</feature>
<organism evidence="2 3">
    <name type="scientific">Aspergillus sydowii CBS 593.65</name>
    <dbReference type="NCBI Taxonomy" id="1036612"/>
    <lineage>
        <taxon>Eukaryota</taxon>
        <taxon>Fungi</taxon>
        <taxon>Dikarya</taxon>
        <taxon>Ascomycota</taxon>
        <taxon>Pezizomycotina</taxon>
        <taxon>Eurotiomycetes</taxon>
        <taxon>Eurotiomycetidae</taxon>
        <taxon>Eurotiales</taxon>
        <taxon>Aspergillaceae</taxon>
        <taxon>Aspergillus</taxon>
        <taxon>Aspergillus subgen. Nidulantes</taxon>
    </lineage>
</organism>
<feature type="region of interest" description="Disordered" evidence="1">
    <location>
        <begin position="34"/>
        <end position="68"/>
    </location>
</feature>
<keyword evidence="3" id="KW-1185">Reference proteome</keyword>
<dbReference type="Proteomes" id="UP000184356">
    <property type="component" value="Unassembled WGS sequence"/>
</dbReference>
<dbReference type="AlphaFoldDB" id="A0A1L9U013"/>
<dbReference type="EMBL" id="KV878582">
    <property type="protein sequence ID" value="OJJ65040.1"/>
    <property type="molecule type" value="Genomic_DNA"/>
</dbReference>
<proteinExistence type="predicted"/>
<name>A0A1L9U013_9EURO</name>
<protein>
    <submittedName>
        <fullName evidence="2">Uncharacterized protein</fullName>
    </submittedName>
</protein>
<dbReference type="GeneID" id="63762039"/>
<dbReference type="RefSeq" id="XP_040708846.1">
    <property type="nucleotide sequence ID" value="XM_040845966.1"/>
</dbReference>
<reference evidence="3" key="1">
    <citation type="journal article" date="2017" name="Genome Biol.">
        <title>Comparative genomics reveals high biological diversity and specific adaptations in the industrially and medically important fungal genus Aspergillus.</title>
        <authorList>
            <person name="de Vries R.P."/>
            <person name="Riley R."/>
            <person name="Wiebenga A."/>
            <person name="Aguilar-Osorio G."/>
            <person name="Amillis S."/>
            <person name="Uchima C.A."/>
            <person name="Anderluh G."/>
            <person name="Asadollahi M."/>
            <person name="Askin M."/>
            <person name="Barry K."/>
            <person name="Battaglia E."/>
            <person name="Bayram O."/>
            <person name="Benocci T."/>
            <person name="Braus-Stromeyer S.A."/>
            <person name="Caldana C."/>
            <person name="Canovas D."/>
            <person name="Cerqueira G.C."/>
            <person name="Chen F."/>
            <person name="Chen W."/>
            <person name="Choi C."/>
            <person name="Clum A."/>
            <person name="Dos Santos R.A."/>
            <person name="Damasio A.R."/>
            <person name="Diallinas G."/>
            <person name="Emri T."/>
            <person name="Fekete E."/>
            <person name="Flipphi M."/>
            <person name="Freyberg S."/>
            <person name="Gallo A."/>
            <person name="Gournas C."/>
            <person name="Habgood R."/>
            <person name="Hainaut M."/>
            <person name="Harispe M.L."/>
            <person name="Henrissat B."/>
            <person name="Hilden K.S."/>
            <person name="Hope R."/>
            <person name="Hossain A."/>
            <person name="Karabika E."/>
            <person name="Karaffa L."/>
            <person name="Karanyi Z."/>
            <person name="Krasevec N."/>
            <person name="Kuo A."/>
            <person name="Kusch H."/>
            <person name="LaButti K."/>
            <person name="Lagendijk E.L."/>
            <person name="Lapidus A."/>
            <person name="Levasseur A."/>
            <person name="Lindquist E."/>
            <person name="Lipzen A."/>
            <person name="Logrieco A.F."/>
            <person name="MacCabe A."/>
            <person name="Maekelae M.R."/>
            <person name="Malavazi I."/>
            <person name="Melin P."/>
            <person name="Meyer V."/>
            <person name="Mielnichuk N."/>
            <person name="Miskei M."/>
            <person name="Molnar A.P."/>
            <person name="Mule G."/>
            <person name="Ngan C.Y."/>
            <person name="Orejas M."/>
            <person name="Orosz E."/>
            <person name="Ouedraogo J.P."/>
            <person name="Overkamp K.M."/>
            <person name="Park H.-S."/>
            <person name="Perrone G."/>
            <person name="Piumi F."/>
            <person name="Punt P.J."/>
            <person name="Ram A.F."/>
            <person name="Ramon A."/>
            <person name="Rauscher S."/>
            <person name="Record E."/>
            <person name="Riano-Pachon D.M."/>
            <person name="Robert V."/>
            <person name="Roehrig J."/>
            <person name="Ruller R."/>
            <person name="Salamov A."/>
            <person name="Salih N.S."/>
            <person name="Samson R.A."/>
            <person name="Sandor E."/>
            <person name="Sanguinetti M."/>
            <person name="Schuetze T."/>
            <person name="Sepcic K."/>
            <person name="Shelest E."/>
            <person name="Sherlock G."/>
            <person name="Sophianopoulou V."/>
            <person name="Squina F.M."/>
            <person name="Sun H."/>
            <person name="Susca A."/>
            <person name="Todd R.B."/>
            <person name="Tsang A."/>
            <person name="Unkles S.E."/>
            <person name="van de Wiele N."/>
            <person name="van Rossen-Uffink D."/>
            <person name="Oliveira J.V."/>
            <person name="Vesth T.C."/>
            <person name="Visser J."/>
            <person name="Yu J.-H."/>
            <person name="Zhou M."/>
            <person name="Andersen M.R."/>
            <person name="Archer D.B."/>
            <person name="Baker S.E."/>
            <person name="Benoit I."/>
            <person name="Brakhage A.A."/>
            <person name="Braus G.H."/>
            <person name="Fischer R."/>
            <person name="Frisvad J.C."/>
            <person name="Goldman G.H."/>
            <person name="Houbraken J."/>
            <person name="Oakley B."/>
            <person name="Pocsi I."/>
            <person name="Scazzocchio C."/>
            <person name="Seiboth B."/>
            <person name="vanKuyk P.A."/>
            <person name="Wortman J."/>
            <person name="Dyer P.S."/>
            <person name="Grigoriev I.V."/>
        </authorList>
    </citation>
    <scope>NUCLEOTIDE SEQUENCE [LARGE SCALE GENOMIC DNA]</scope>
    <source>
        <strain evidence="3">CBS 593.65</strain>
    </source>
</reference>
<sequence length="68" mass="7810">MGGIKRFKERISIRFLDVDSHLLDPDGLQTLQVEGEEEETVRNARKRIESTRDSPIPDPETLYRVAQG</sequence>
<evidence type="ECO:0000256" key="1">
    <source>
        <dbReference type="SAM" id="MobiDB-lite"/>
    </source>
</evidence>
<dbReference type="VEuPathDB" id="FungiDB:ASPSYDRAFT_39830"/>
<evidence type="ECO:0000313" key="2">
    <source>
        <dbReference type="EMBL" id="OJJ65040.1"/>
    </source>
</evidence>
<evidence type="ECO:0000313" key="3">
    <source>
        <dbReference type="Proteomes" id="UP000184356"/>
    </source>
</evidence>